<proteinExistence type="predicted"/>
<evidence type="ECO:0000256" key="1">
    <source>
        <dbReference type="SAM" id="Phobius"/>
    </source>
</evidence>
<feature type="transmembrane region" description="Helical" evidence="1">
    <location>
        <begin position="44"/>
        <end position="63"/>
    </location>
</feature>
<accession>G0TS83</accession>
<reference evidence="2" key="1">
    <citation type="journal article" date="2012" name="Proc. Natl. Acad. Sci. U.S.A.">
        <title>Antigenic diversity is generated by distinct evolutionary mechanisms in African trypanosome species.</title>
        <authorList>
            <person name="Jackson A.P."/>
            <person name="Berry A."/>
            <person name="Aslett M."/>
            <person name="Allison H.C."/>
            <person name="Burton P."/>
            <person name="Vavrova-Anderson J."/>
            <person name="Brown R."/>
            <person name="Browne H."/>
            <person name="Corton N."/>
            <person name="Hauser H."/>
            <person name="Gamble J."/>
            <person name="Gilderthorp R."/>
            <person name="Marcello L."/>
            <person name="McQuillan J."/>
            <person name="Otto T.D."/>
            <person name="Quail M.A."/>
            <person name="Sanders M.J."/>
            <person name="van Tonder A."/>
            <person name="Ginger M.L."/>
            <person name="Field M.C."/>
            <person name="Barry J.D."/>
            <person name="Hertz-Fowler C."/>
            <person name="Berriman M."/>
        </authorList>
    </citation>
    <scope>NUCLEOTIDE SEQUENCE</scope>
    <source>
        <strain evidence="2">Y486</strain>
    </source>
</reference>
<dbReference type="EMBL" id="HE573019">
    <property type="protein sequence ID" value="CCC46809.1"/>
    <property type="molecule type" value="Genomic_DNA"/>
</dbReference>
<evidence type="ECO:0000313" key="2">
    <source>
        <dbReference type="EMBL" id="CCC46809.1"/>
    </source>
</evidence>
<name>G0TS83_TRYVY</name>
<dbReference type="AlphaFoldDB" id="G0TS83"/>
<protein>
    <submittedName>
        <fullName evidence="2">Uncharacterized protein</fullName>
    </submittedName>
</protein>
<keyword evidence="1" id="KW-1133">Transmembrane helix</keyword>
<keyword evidence="1" id="KW-0472">Membrane</keyword>
<dbReference type="VEuPathDB" id="TriTrypDB:TvY486_0300036"/>
<organism evidence="2">
    <name type="scientific">Trypanosoma vivax (strain Y486)</name>
    <dbReference type="NCBI Taxonomy" id="1055687"/>
    <lineage>
        <taxon>Eukaryota</taxon>
        <taxon>Discoba</taxon>
        <taxon>Euglenozoa</taxon>
        <taxon>Kinetoplastea</taxon>
        <taxon>Metakinetoplastina</taxon>
        <taxon>Trypanosomatida</taxon>
        <taxon>Trypanosomatidae</taxon>
        <taxon>Trypanosoma</taxon>
        <taxon>Duttonella</taxon>
    </lineage>
</organism>
<keyword evidence="1" id="KW-0812">Transmembrane</keyword>
<gene>
    <name evidence="2" type="ORF">TVY486_0300036</name>
</gene>
<sequence>AFLACCCGYSHALASNSSLTSVVRMVMDRRLHGGPHYTTEVSPVPLIKALMLIAATGALYFALKEELQLDLKRIIWDGLLRPNYDDDL</sequence>
<feature type="non-terminal residue" evidence="2">
    <location>
        <position position="1"/>
    </location>
</feature>